<name>B8FNP9_DESAL</name>
<dbReference type="Pfam" id="PF18297">
    <property type="entry name" value="NFACT-R_2"/>
    <property type="match status" value="1"/>
</dbReference>
<evidence type="ECO:0000259" key="4">
    <source>
        <dbReference type="Pfam" id="PF18297"/>
    </source>
</evidence>
<evidence type="ECO:0000313" key="6">
    <source>
        <dbReference type="Proteomes" id="UP000000739"/>
    </source>
</evidence>
<dbReference type="GO" id="GO:0005524">
    <property type="term" value="F:ATP binding"/>
    <property type="evidence" value="ECO:0007669"/>
    <property type="project" value="UniProtKB-KW"/>
</dbReference>
<dbReference type="SUPFAM" id="SSF52402">
    <property type="entry name" value="Adenine nucleotide alpha hydrolases-like"/>
    <property type="match status" value="1"/>
</dbReference>
<keyword evidence="6" id="KW-1185">Reference proteome</keyword>
<feature type="domain" description="Thil AANH" evidence="3">
    <location>
        <begin position="10"/>
        <end position="145"/>
    </location>
</feature>
<dbReference type="eggNOG" id="COG0301">
    <property type="taxonomic scope" value="Bacteria"/>
</dbReference>
<evidence type="ECO:0000256" key="2">
    <source>
        <dbReference type="ARBA" id="ARBA00022840"/>
    </source>
</evidence>
<protein>
    <submittedName>
        <fullName evidence="5">Uncharacterized protein</fullName>
    </submittedName>
</protein>
<feature type="domain" description="NFACT protein RNA binding" evidence="4">
    <location>
        <begin position="228"/>
        <end position="319"/>
    </location>
</feature>
<dbReference type="EMBL" id="CP001322">
    <property type="protein sequence ID" value="ACL06330.1"/>
    <property type="molecule type" value="Genomic_DNA"/>
</dbReference>
<dbReference type="RefSeq" id="WP_015949369.1">
    <property type="nucleotide sequence ID" value="NC_011768.1"/>
</dbReference>
<sequence length="331" mass="36334">MGEPAKKLSALGLSSGGLDSILSALVLKEQGIEVSWISFETPFFSADNARKASADTGIPLITRYILDDYLEMLLNPPAGYGKNMNPCMDCHALMFRLAHQVMQEIGADFLFSGEVLGQRPKSQTQNALNYVNKHSGAPGYILRPLSAKKLTPTILENQGLIDREQLLDLNGRSRKPQMALAEKYGIKEYPAPAGGCLLTDKGFSDRLRDLFAYQKSYAARDFEFLKYGRHFRLSETVKAIVGRNRSDNEQINAHIKEDEDIIIKMAGIPGPSVILPHGADEQAVRLAAQLCGAYSKAKEGETAGVSILAGGSKRVIQVEVPEKEIFYNSIL</sequence>
<dbReference type="InterPro" id="IPR059101">
    <property type="entry name" value="NFACT-R_2"/>
</dbReference>
<organism evidence="5 6">
    <name type="scientific">Desulfatibacillum aliphaticivorans</name>
    <dbReference type="NCBI Taxonomy" id="218208"/>
    <lineage>
        <taxon>Bacteria</taxon>
        <taxon>Pseudomonadati</taxon>
        <taxon>Thermodesulfobacteriota</taxon>
        <taxon>Desulfobacteria</taxon>
        <taxon>Desulfobacterales</taxon>
        <taxon>Desulfatibacillaceae</taxon>
        <taxon>Desulfatibacillum</taxon>
    </lineage>
</organism>
<accession>B8FNP9</accession>
<dbReference type="GO" id="GO:0004810">
    <property type="term" value="F:CCA tRNA nucleotidyltransferase activity"/>
    <property type="evidence" value="ECO:0007669"/>
    <property type="project" value="InterPro"/>
</dbReference>
<dbReference type="Pfam" id="PF02568">
    <property type="entry name" value="ThiI"/>
    <property type="match status" value="1"/>
</dbReference>
<gene>
    <name evidence="5" type="ordered locus">Dalk_4652</name>
</gene>
<evidence type="ECO:0000259" key="3">
    <source>
        <dbReference type="Pfam" id="PF02568"/>
    </source>
</evidence>
<dbReference type="eggNOG" id="COG1293">
    <property type="taxonomic scope" value="Bacteria"/>
</dbReference>
<proteinExistence type="predicted"/>
<keyword evidence="1" id="KW-0547">Nucleotide-binding</keyword>
<reference evidence="5 6" key="1">
    <citation type="journal article" date="2012" name="Environ. Microbiol.">
        <title>The genome sequence of Desulfatibacillum alkenivorans AK-01: a blueprint for anaerobic alkane oxidation.</title>
        <authorList>
            <person name="Callaghan A.V."/>
            <person name="Morris B.E."/>
            <person name="Pereira I.A."/>
            <person name="McInerney M.J."/>
            <person name="Austin R.N."/>
            <person name="Groves J.T."/>
            <person name="Kukor J.J."/>
            <person name="Suflita J.M."/>
            <person name="Young L.Y."/>
            <person name="Zylstra G.J."/>
            <person name="Wawrik B."/>
        </authorList>
    </citation>
    <scope>NUCLEOTIDE SEQUENCE [LARGE SCALE GENOMIC DNA]</scope>
    <source>
        <strain evidence="5 6">AK-01</strain>
    </source>
</reference>
<dbReference type="InterPro" id="IPR020536">
    <property type="entry name" value="ThiI_AANH"/>
</dbReference>
<dbReference type="PANTHER" id="PTHR11933">
    <property type="entry name" value="TRNA 5-METHYLAMINOMETHYL-2-THIOURIDYLATE -METHYLTRANSFERASE"/>
    <property type="match status" value="1"/>
</dbReference>
<dbReference type="AlphaFoldDB" id="B8FNP9"/>
<evidence type="ECO:0000313" key="5">
    <source>
        <dbReference type="EMBL" id="ACL06330.1"/>
    </source>
</evidence>
<evidence type="ECO:0000256" key="1">
    <source>
        <dbReference type="ARBA" id="ARBA00022741"/>
    </source>
</evidence>
<dbReference type="InterPro" id="IPR014729">
    <property type="entry name" value="Rossmann-like_a/b/a_fold"/>
</dbReference>
<dbReference type="Proteomes" id="UP000000739">
    <property type="component" value="Chromosome"/>
</dbReference>
<dbReference type="KEGG" id="dal:Dalk_4652"/>
<keyword evidence="2" id="KW-0067">ATP-binding</keyword>
<dbReference type="HOGENOM" id="CLU_053822_0_0_7"/>
<dbReference type="Gene3D" id="3.40.50.620">
    <property type="entry name" value="HUPs"/>
    <property type="match status" value="1"/>
</dbReference>
<dbReference type="PANTHER" id="PTHR11933:SF6">
    <property type="entry name" value="THIL AANH DOMAIN-CONTAINING PROTEIN"/>
    <property type="match status" value="1"/>
</dbReference>